<dbReference type="SUPFAM" id="SSF52540">
    <property type="entry name" value="P-loop containing nucleoside triphosphate hydrolases"/>
    <property type="match status" value="2"/>
</dbReference>
<dbReference type="Gene3D" id="3.40.50.300">
    <property type="entry name" value="P-loop containing nucleotide triphosphate hydrolases"/>
    <property type="match status" value="2"/>
</dbReference>
<proteinExistence type="inferred from homology"/>
<evidence type="ECO:0000313" key="13">
    <source>
        <dbReference type="Proteomes" id="UP001165080"/>
    </source>
</evidence>
<keyword evidence="13" id="KW-1185">Reference proteome</keyword>
<evidence type="ECO:0000256" key="7">
    <source>
        <dbReference type="ARBA" id="ARBA00047984"/>
    </source>
</evidence>
<evidence type="ECO:0000256" key="9">
    <source>
        <dbReference type="SAM" id="MobiDB-lite"/>
    </source>
</evidence>
<dbReference type="PROSITE" id="PS51194">
    <property type="entry name" value="HELICASE_CTER"/>
    <property type="match status" value="1"/>
</dbReference>
<dbReference type="GO" id="GO:0003724">
    <property type="term" value="F:RNA helicase activity"/>
    <property type="evidence" value="ECO:0007669"/>
    <property type="project" value="UniProtKB-EC"/>
</dbReference>
<dbReference type="GO" id="GO:0016787">
    <property type="term" value="F:hydrolase activity"/>
    <property type="evidence" value="ECO:0007669"/>
    <property type="project" value="UniProtKB-KW"/>
</dbReference>
<accession>A0A9W6BSX3</accession>
<comment type="similarity">
    <text evidence="6">Belongs to the DEAD box helicase family. DDX55/SPB4 subfamily.</text>
</comment>
<dbReference type="InterPro" id="IPR011545">
    <property type="entry name" value="DEAD/DEAH_box_helicase_dom"/>
</dbReference>
<sequence>MAPRSAAAKKFADLGCLSKETLEVLTSLGFSTATPVQEATIPLFCGHKDVAVDACTGSGKTLAFVLPVVERLRRLEEALKAHQVGAIIISPTRELAKQIFGVAEPFIASVPHLTSMLLVGGTDPAQDVAAFKARGAHVLVGTPGRIEDVLKRCSAVDLRRLEVLVLDEADRLLDMGFKAQLDAVMVRLPKQRRTGLFSATQTEAVQELARAGLRNPVRINVAVSAAAAAAAAGGGGGGGSQTQPRKQKEQKEERKKEEEEGEEDQGVEGLEQEGQEEQGAEAEGGALQKTPNSLSIQYVVVEADEKIPQLVSTSRVRFLRLHGPARKVIVYCLTCAAVDHLALVLPRLAALRGVRLRALHGKMKQAARERELEAFRALPAGALLCTDLAARGLDIPDVHWIVQLDPPQDPAAFVHRVGRTARMGRTGDAVVYLQPHEGSYVEFLRLRKVPLTEGSQLPPTTVHLTGSHPHNHSASGRAATAAATAAATNGGDADDGDADDDGGPGPSGRPAAPGGEPVGAGEAAEAGGGGKKNKKKKKGGEAAAAADGAAVGGCPTSAAAAAPPPPSTVSTATEDVCAALRSAAERDREAMERATKAFVTYVRGYKEHHCKFIFRLQDLNVGRLATGLGLLRLPKMPDLKKPLGLEHFKPSPVDPATVPYKDKAREKQRLKALQQRQEAAGGKGGGGAVGSASGPKRQAPAAEPEARLPAAKRRQLQQIDEAANLNAEYSLLKKLKKGKISQHQYNVATGLSSDEEEDEGAGGGGGDARAGAAAGAGAVRAVGAGGSPAGSDDEGGGSDDDGEGDDGGEGDEGGGGGGGEGRGGGGAASGGSGRMGNGRGPGRRPGRQHGGGGGGGGLGVKQPRGALQTYIDKKTKKKKKKSRQQQQQQRTGL</sequence>
<evidence type="ECO:0000313" key="12">
    <source>
        <dbReference type="EMBL" id="GLC57320.1"/>
    </source>
</evidence>
<dbReference type="EMBL" id="BRXU01000018">
    <property type="protein sequence ID" value="GLC57320.1"/>
    <property type="molecule type" value="Genomic_DNA"/>
</dbReference>
<dbReference type="PANTHER" id="PTHR24031">
    <property type="entry name" value="RNA HELICASE"/>
    <property type="match status" value="1"/>
</dbReference>
<feature type="compositionally biased region" description="Acidic residues" evidence="9">
    <location>
        <begin position="791"/>
        <end position="812"/>
    </location>
</feature>
<feature type="compositionally biased region" description="Basic and acidic residues" evidence="9">
    <location>
        <begin position="246"/>
        <end position="258"/>
    </location>
</feature>
<dbReference type="PROSITE" id="PS51192">
    <property type="entry name" value="HELICASE_ATP_BIND_1"/>
    <property type="match status" value="1"/>
</dbReference>
<dbReference type="GO" id="GO:0003723">
    <property type="term" value="F:RNA binding"/>
    <property type="evidence" value="ECO:0007669"/>
    <property type="project" value="UniProtKB-UniRule"/>
</dbReference>
<dbReference type="InterPro" id="IPR025313">
    <property type="entry name" value="SPB4-like_CTE"/>
</dbReference>
<gene>
    <name evidence="12" type="primary">PLEST007950</name>
    <name evidence="12" type="ORF">PLESTB_001211400</name>
</gene>
<comment type="catalytic activity">
    <reaction evidence="7 8">
        <text>ATP + H2O = ADP + phosphate + H(+)</text>
        <dbReference type="Rhea" id="RHEA:13065"/>
        <dbReference type="ChEBI" id="CHEBI:15377"/>
        <dbReference type="ChEBI" id="CHEBI:15378"/>
        <dbReference type="ChEBI" id="CHEBI:30616"/>
        <dbReference type="ChEBI" id="CHEBI:43474"/>
        <dbReference type="ChEBI" id="CHEBI:456216"/>
        <dbReference type="EC" id="3.6.4.13"/>
    </reaction>
</comment>
<dbReference type="EC" id="3.6.4.13" evidence="8"/>
<name>A0A9W6BSX3_9CHLO</name>
<evidence type="ECO:0000256" key="6">
    <source>
        <dbReference type="ARBA" id="ARBA00038002"/>
    </source>
</evidence>
<feature type="compositionally biased region" description="Acidic residues" evidence="9">
    <location>
        <begin position="259"/>
        <end position="280"/>
    </location>
</feature>
<feature type="region of interest" description="Disordered" evidence="9">
    <location>
        <begin position="231"/>
        <end position="287"/>
    </location>
</feature>
<feature type="compositionally biased region" description="Gly residues" evidence="9">
    <location>
        <begin position="813"/>
        <end position="840"/>
    </location>
</feature>
<comment type="function">
    <text evidence="8">RNA helicase.</text>
</comment>
<dbReference type="InterPro" id="IPR014001">
    <property type="entry name" value="Helicase_ATP-bd"/>
</dbReference>
<dbReference type="InterPro" id="IPR000629">
    <property type="entry name" value="RNA-helicase_DEAD-box_CS"/>
</dbReference>
<dbReference type="Proteomes" id="UP001165080">
    <property type="component" value="Unassembled WGS sequence"/>
</dbReference>
<dbReference type="CDD" id="cd17960">
    <property type="entry name" value="DEADc_DDX55"/>
    <property type="match status" value="1"/>
</dbReference>
<protein>
    <recommendedName>
        <fullName evidence="8">ATP-dependent RNA helicase</fullName>
        <ecNumber evidence="8">3.6.4.13</ecNumber>
    </recommendedName>
</protein>
<organism evidence="12 13">
    <name type="scientific">Pleodorina starrii</name>
    <dbReference type="NCBI Taxonomy" id="330485"/>
    <lineage>
        <taxon>Eukaryota</taxon>
        <taxon>Viridiplantae</taxon>
        <taxon>Chlorophyta</taxon>
        <taxon>core chlorophytes</taxon>
        <taxon>Chlorophyceae</taxon>
        <taxon>CS clade</taxon>
        <taxon>Chlamydomonadales</taxon>
        <taxon>Volvocaceae</taxon>
        <taxon>Pleodorina</taxon>
    </lineage>
</organism>
<dbReference type="AlphaFoldDB" id="A0A9W6BSX3"/>
<comment type="caution">
    <text evidence="12">The sequence shown here is derived from an EMBL/GenBank/DDBJ whole genome shotgun (WGS) entry which is preliminary data.</text>
</comment>
<dbReference type="SMART" id="SM00490">
    <property type="entry name" value="HELICc"/>
    <property type="match status" value="1"/>
</dbReference>
<dbReference type="Pfam" id="PF00271">
    <property type="entry name" value="Helicase_C"/>
    <property type="match status" value="1"/>
</dbReference>
<evidence type="ECO:0000259" key="11">
    <source>
        <dbReference type="PROSITE" id="PS51194"/>
    </source>
</evidence>
<keyword evidence="2 8" id="KW-0378">Hydrolase</keyword>
<evidence type="ECO:0000256" key="8">
    <source>
        <dbReference type="RuleBase" id="RU365068"/>
    </source>
</evidence>
<reference evidence="12 13" key="1">
    <citation type="journal article" date="2023" name="Commun. Biol.">
        <title>Reorganization of the ancestral sex-determining regions during the evolution of trioecy in Pleodorina starrii.</title>
        <authorList>
            <person name="Takahashi K."/>
            <person name="Suzuki S."/>
            <person name="Kawai-Toyooka H."/>
            <person name="Yamamoto K."/>
            <person name="Hamaji T."/>
            <person name="Ootsuki R."/>
            <person name="Yamaguchi H."/>
            <person name="Kawachi M."/>
            <person name="Higashiyama T."/>
            <person name="Nozaki H."/>
        </authorList>
    </citation>
    <scope>NUCLEOTIDE SEQUENCE [LARGE SCALE GENOMIC DNA]</scope>
    <source>
        <strain evidence="12 13">NIES-4479</strain>
    </source>
</reference>
<evidence type="ECO:0000256" key="4">
    <source>
        <dbReference type="ARBA" id="ARBA00022840"/>
    </source>
</evidence>
<dbReference type="PROSITE" id="PS00039">
    <property type="entry name" value="DEAD_ATP_HELICASE"/>
    <property type="match status" value="1"/>
</dbReference>
<feature type="compositionally biased region" description="Low complexity" evidence="9">
    <location>
        <begin position="884"/>
        <end position="893"/>
    </location>
</feature>
<feature type="region of interest" description="Disordered" evidence="9">
    <location>
        <begin position="665"/>
        <end position="713"/>
    </location>
</feature>
<evidence type="ECO:0000256" key="3">
    <source>
        <dbReference type="ARBA" id="ARBA00022806"/>
    </source>
</evidence>
<dbReference type="SMART" id="SM00487">
    <property type="entry name" value="DEXDc"/>
    <property type="match status" value="1"/>
</dbReference>
<dbReference type="InterPro" id="IPR001650">
    <property type="entry name" value="Helicase_C-like"/>
</dbReference>
<feature type="compositionally biased region" description="Low complexity" evidence="9">
    <location>
        <begin position="769"/>
        <end position="782"/>
    </location>
</feature>
<evidence type="ECO:0000256" key="5">
    <source>
        <dbReference type="ARBA" id="ARBA00022884"/>
    </source>
</evidence>
<dbReference type="CDD" id="cd18787">
    <property type="entry name" value="SF2_C_DEAD"/>
    <property type="match status" value="1"/>
</dbReference>
<feature type="compositionally biased region" description="Low complexity" evidence="9">
    <location>
        <begin position="508"/>
        <end position="525"/>
    </location>
</feature>
<comment type="domain">
    <text evidence="8">The Q motif is unique to and characteristic of the DEAD box family of RNA helicases and controls ATP binding and hydrolysis.</text>
</comment>
<feature type="region of interest" description="Disordered" evidence="9">
    <location>
        <begin position="457"/>
        <end position="539"/>
    </location>
</feature>
<dbReference type="GO" id="GO:0005524">
    <property type="term" value="F:ATP binding"/>
    <property type="evidence" value="ECO:0007669"/>
    <property type="project" value="UniProtKB-UniRule"/>
</dbReference>
<dbReference type="FunFam" id="3.40.50.300:FF:000877">
    <property type="entry name" value="RNA helicase"/>
    <property type="match status" value="1"/>
</dbReference>
<evidence type="ECO:0000259" key="10">
    <source>
        <dbReference type="PROSITE" id="PS51192"/>
    </source>
</evidence>
<dbReference type="Pfam" id="PF00270">
    <property type="entry name" value="DEAD"/>
    <property type="match status" value="1"/>
</dbReference>
<evidence type="ECO:0000256" key="2">
    <source>
        <dbReference type="ARBA" id="ARBA00022801"/>
    </source>
</evidence>
<feature type="compositionally biased region" description="Basic residues" evidence="9">
    <location>
        <begin position="874"/>
        <end position="883"/>
    </location>
</feature>
<feature type="compositionally biased region" description="Low complexity" evidence="9">
    <location>
        <begin position="690"/>
        <end position="709"/>
    </location>
</feature>
<keyword evidence="3 8" id="KW-0347">Helicase</keyword>
<feature type="compositionally biased region" description="Gly residues" evidence="9">
    <location>
        <begin position="848"/>
        <end position="859"/>
    </location>
</feature>
<feature type="region of interest" description="Disordered" evidence="9">
    <location>
        <begin position="749"/>
        <end position="893"/>
    </location>
</feature>
<evidence type="ECO:0000256" key="1">
    <source>
        <dbReference type="ARBA" id="ARBA00022741"/>
    </source>
</evidence>
<dbReference type="InterPro" id="IPR027417">
    <property type="entry name" value="P-loop_NTPase"/>
</dbReference>
<dbReference type="SMART" id="SM01178">
    <property type="entry name" value="DUF4217"/>
    <property type="match status" value="1"/>
</dbReference>
<feature type="domain" description="Helicase ATP-binding" evidence="10">
    <location>
        <begin position="41"/>
        <end position="219"/>
    </location>
</feature>
<keyword evidence="5 8" id="KW-0694">RNA-binding</keyword>
<keyword evidence="4 8" id="KW-0067">ATP-binding</keyword>
<feature type="compositionally biased region" description="Acidic residues" evidence="9">
    <location>
        <begin position="492"/>
        <end position="502"/>
    </location>
</feature>
<dbReference type="Pfam" id="PF13959">
    <property type="entry name" value="CTE_SPB4"/>
    <property type="match status" value="1"/>
</dbReference>
<feature type="compositionally biased region" description="Low complexity" evidence="9">
    <location>
        <begin position="473"/>
        <end position="491"/>
    </location>
</feature>
<keyword evidence="1 8" id="KW-0547">Nucleotide-binding</keyword>
<feature type="domain" description="Helicase C-terminal" evidence="11">
    <location>
        <begin position="306"/>
        <end position="465"/>
    </location>
</feature>